<dbReference type="InterPro" id="IPR003593">
    <property type="entry name" value="AAA+_ATPase"/>
</dbReference>
<organism evidence="15 16">
    <name type="scientific">Streptomyces zagrosensis</name>
    <dbReference type="NCBI Taxonomy" id="1042984"/>
    <lineage>
        <taxon>Bacteria</taxon>
        <taxon>Bacillati</taxon>
        <taxon>Actinomycetota</taxon>
        <taxon>Actinomycetes</taxon>
        <taxon>Kitasatosporales</taxon>
        <taxon>Streptomycetaceae</taxon>
        <taxon>Streptomyces</taxon>
    </lineage>
</organism>
<dbReference type="InterPro" id="IPR011527">
    <property type="entry name" value="ABC1_TM_dom"/>
</dbReference>
<feature type="domain" description="ABC transporter" evidence="13">
    <location>
        <begin position="451"/>
        <end position="686"/>
    </location>
</feature>
<dbReference type="PROSITE" id="PS50929">
    <property type="entry name" value="ABC_TM1F"/>
    <property type="match status" value="1"/>
</dbReference>
<dbReference type="SMART" id="SM00382">
    <property type="entry name" value="AAA"/>
    <property type="match status" value="1"/>
</dbReference>
<dbReference type="InterPro" id="IPR039421">
    <property type="entry name" value="Type_1_exporter"/>
</dbReference>
<feature type="transmembrane region" description="Helical" evidence="12">
    <location>
        <begin position="252"/>
        <end position="269"/>
    </location>
</feature>
<protein>
    <recommendedName>
        <fullName evidence="10">Fatty acid ABC transporter ATP-binding/permease protein</fullName>
    </recommendedName>
</protein>
<evidence type="ECO:0000256" key="1">
    <source>
        <dbReference type="ARBA" id="ARBA00004651"/>
    </source>
</evidence>
<evidence type="ECO:0000313" key="16">
    <source>
        <dbReference type="Proteomes" id="UP000588098"/>
    </source>
</evidence>
<sequence>MSSPEPDSRPPGSADGAGAGAGAADGAGPGAGPGADNGADAAPSKAKAAPRGPGPAVGAARFMGGQPAERTMDFRGSTRRLLAALRPERPIIALIMTMAVACITLSVIGPKLLGDATDLIFTGVVGRQLPDGLSKAEAVQRMRDHGDGKVADVVAAMDVTPGQGIDFDAVGTTLLWVLLIYVVASACYFVQARLATHVVQRAVFRMRADVEEKLARLPLRYFDQQPRGEVLSRATNDIDNVGQTLQQTFSQIISSLLTIVGVLAMMFWISPLLALVALVTVPISVLVAIRIGKRAQPEFVRQWKTTGTLNAHVEEMYTGHSLVKVFGRQKESAETFREENEQLYASSFRAQFISGIIQPAMMFIGNLNYVLVAVVGGLRVASGSLSIGDVQAFVQYSRQFSQPLGQLASMANLIQSGVASVERVYELLDADEQEPDVQRTGPAPQHVRGQVAFDRVSFRYESDKPLIEDLSLSVSPGQTVAIVGPTGAGKTTLVNLLMRFYEVSGGRITLDGVDIAAMPREELRSRIGMVLQDTWLFGGTIAENIAYGAPEGLPMDKIVAAAKATHVDRFVRTLPDGYDTVIDEEGAGVSVGEKQLITIARAFLAEPAILVLDEATSSVDTRTEVLIQQAMASLRTGRTSFVIAHRLSTIRDADLILVMEAGAIVEQGTHASLLAADGAYAGLYAAQFAGAPSADPEPAFGG</sequence>
<evidence type="ECO:0000259" key="13">
    <source>
        <dbReference type="PROSITE" id="PS50893"/>
    </source>
</evidence>
<comment type="similarity">
    <text evidence="9">Belongs to the ABC transporter superfamily. Lipid exporter (TC 3.A.1.106) family.</text>
</comment>
<dbReference type="InterPro" id="IPR036640">
    <property type="entry name" value="ABC1_TM_sf"/>
</dbReference>
<keyword evidence="6 12" id="KW-1133">Transmembrane helix</keyword>
<feature type="region of interest" description="Disordered" evidence="11">
    <location>
        <begin position="1"/>
        <end position="73"/>
    </location>
</feature>
<dbReference type="CDD" id="cd03254">
    <property type="entry name" value="ABCC_Glucan_exporter_like"/>
    <property type="match status" value="1"/>
</dbReference>
<evidence type="ECO:0000256" key="3">
    <source>
        <dbReference type="ARBA" id="ARBA00022692"/>
    </source>
</evidence>
<evidence type="ECO:0000256" key="8">
    <source>
        <dbReference type="ARBA" id="ARBA00055053"/>
    </source>
</evidence>
<dbReference type="GO" id="GO:0015421">
    <property type="term" value="F:ABC-type oligopeptide transporter activity"/>
    <property type="evidence" value="ECO:0007669"/>
    <property type="project" value="TreeGrafter"/>
</dbReference>
<feature type="transmembrane region" description="Helical" evidence="12">
    <location>
        <begin position="275"/>
        <end position="292"/>
    </location>
</feature>
<evidence type="ECO:0000256" key="6">
    <source>
        <dbReference type="ARBA" id="ARBA00022989"/>
    </source>
</evidence>
<keyword evidence="5 15" id="KW-0067">ATP-binding</keyword>
<dbReference type="GO" id="GO:0005524">
    <property type="term" value="F:ATP binding"/>
    <property type="evidence" value="ECO:0007669"/>
    <property type="project" value="UniProtKB-KW"/>
</dbReference>
<feature type="transmembrane region" description="Helical" evidence="12">
    <location>
        <begin position="174"/>
        <end position="196"/>
    </location>
</feature>
<dbReference type="CDD" id="cd18547">
    <property type="entry name" value="ABC_6TM_Tm288_like"/>
    <property type="match status" value="1"/>
</dbReference>
<reference evidence="15 16" key="1">
    <citation type="submission" date="2020-08" db="EMBL/GenBank/DDBJ databases">
        <title>Genomic Encyclopedia of Type Strains, Phase III (KMG-III): the genomes of soil and plant-associated and newly described type strains.</title>
        <authorList>
            <person name="Whitman W."/>
        </authorList>
    </citation>
    <scope>NUCLEOTIDE SEQUENCE [LARGE SCALE GENOMIC DNA]</scope>
    <source>
        <strain evidence="15 16">CECT 8305</strain>
    </source>
</reference>
<comment type="function">
    <text evidence="8">ABC transporter involved in fatty acid import. Transmembrane domains (TMD) form a pore in the membrane and the ATP-binding domain (NBD) is responsible for energy generation.</text>
</comment>
<evidence type="ECO:0000256" key="7">
    <source>
        <dbReference type="ARBA" id="ARBA00023136"/>
    </source>
</evidence>
<dbReference type="GO" id="GO:0016887">
    <property type="term" value="F:ATP hydrolysis activity"/>
    <property type="evidence" value="ECO:0007669"/>
    <property type="project" value="InterPro"/>
</dbReference>
<dbReference type="AlphaFoldDB" id="A0A7W9Q759"/>
<keyword evidence="2" id="KW-0813">Transport</keyword>
<dbReference type="Proteomes" id="UP000588098">
    <property type="component" value="Unassembled WGS sequence"/>
</dbReference>
<dbReference type="FunFam" id="3.40.50.300:FF:000287">
    <property type="entry name" value="Multidrug ABC transporter ATP-binding protein"/>
    <property type="match status" value="1"/>
</dbReference>
<dbReference type="SUPFAM" id="SSF52540">
    <property type="entry name" value="P-loop containing nucleoside triphosphate hydrolases"/>
    <property type="match status" value="1"/>
</dbReference>
<dbReference type="PANTHER" id="PTHR43394">
    <property type="entry name" value="ATP-DEPENDENT PERMEASE MDL1, MITOCHONDRIAL"/>
    <property type="match status" value="1"/>
</dbReference>
<dbReference type="GO" id="GO:0005886">
    <property type="term" value="C:plasma membrane"/>
    <property type="evidence" value="ECO:0007669"/>
    <property type="project" value="UniProtKB-SubCell"/>
</dbReference>
<name>A0A7W9Q759_9ACTN</name>
<proteinExistence type="inferred from homology"/>
<evidence type="ECO:0000313" key="15">
    <source>
        <dbReference type="EMBL" id="MBB5934423.1"/>
    </source>
</evidence>
<evidence type="ECO:0000256" key="4">
    <source>
        <dbReference type="ARBA" id="ARBA00022741"/>
    </source>
</evidence>
<comment type="subcellular location">
    <subcellularLocation>
        <location evidence="1">Cell membrane</location>
        <topology evidence="1">Multi-pass membrane protein</topology>
    </subcellularLocation>
</comment>
<comment type="caution">
    <text evidence="15">The sequence shown here is derived from an EMBL/GenBank/DDBJ whole genome shotgun (WGS) entry which is preliminary data.</text>
</comment>
<accession>A0A7W9Q759</accession>
<dbReference type="Pfam" id="PF00005">
    <property type="entry name" value="ABC_tran"/>
    <property type="match status" value="1"/>
</dbReference>
<evidence type="ECO:0000256" key="11">
    <source>
        <dbReference type="SAM" id="MobiDB-lite"/>
    </source>
</evidence>
<feature type="compositionally biased region" description="Gly residues" evidence="11">
    <location>
        <begin position="15"/>
        <end position="35"/>
    </location>
</feature>
<feature type="transmembrane region" description="Helical" evidence="12">
    <location>
        <begin position="90"/>
        <end position="109"/>
    </location>
</feature>
<dbReference type="SUPFAM" id="SSF90123">
    <property type="entry name" value="ABC transporter transmembrane region"/>
    <property type="match status" value="1"/>
</dbReference>
<feature type="compositionally biased region" description="Low complexity" evidence="11">
    <location>
        <begin position="36"/>
        <end position="60"/>
    </location>
</feature>
<keyword evidence="4" id="KW-0547">Nucleotide-binding</keyword>
<evidence type="ECO:0000259" key="14">
    <source>
        <dbReference type="PROSITE" id="PS50929"/>
    </source>
</evidence>
<dbReference type="PROSITE" id="PS00211">
    <property type="entry name" value="ABC_TRANSPORTER_1"/>
    <property type="match status" value="1"/>
</dbReference>
<dbReference type="PANTHER" id="PTHR43394:SF1">
    <property type="entry name" value="ATP-BINDING CASSETTE SUB-FAMILY B MEMBER 10, MITOCHONDRIAL"/>
    <property type="match status" value="1"/>
</dbReference>
<gene>
    <name evidence="15" type="ORF">FHS42_001470</name>
</gene>
<evidence type="ECO:0000256" key="9">
    <source>
        <dbReference type="ARBA" id="ARBA00061644"/>
    </source>
</evidence>
<dbReference type="Pfam" id="PF00664">
    <property type="entry name" value="ABC_membrane"/>
    <property type="match status" value="1"/>
</dbReference>
<dbReference type="EMBL" id="JACHJL010000003">
    <property type="protein sequence ID" value="MBB5934423.1"/>
    <property type="molecule type" value="Genomic_DNA"/>
</dbReference>
<dbReference type="InterPro" id="IPR027417">
    <property type="entry name" value="P-loop_NTPase"/>
</dbReference>
<evidence type="ECO:0000256" key="2">
    <source>
        <dbReference type="ARBA" id="ARBA00022448"/>
    </source>
</evidence>
<dbReference type="Gene3D" id="3.40.50.300">
    <property type="entry name" value="P-loop containing nucleotide triphosphate hydrolases"/>
    <property type="match status" value="1"/>
</dbReference>
<evidence type="ECO:0000256" key="12">
    <source>
        <dbReference type="SAM" id="Phobius"/>
    </source>
</evidence>
<dbReference type="PROSITE" id="PS50893">
    <property type="entry name" value="ABC_TRANSPORTER_2"/>
    <property type="match status" value="1"/>
</dbReference>
<keyword evidence="3 12" id="KW-0812">Transmembrane</keyword>
<keyword evidence="16" id="KW-1185">Reference proteome</keyword>
<dbReference type="InterPro" id="IPR017871">
    <property type="entry name" value="ABC_transporter-like_CS"/>
</dbReference>
<feature type="domain" description="ABC transmembrane type-1" evidence="14">
    <location>
        <begin position="93"/>
        <end position="416"/>
    </location>
</feature>
<evidence type="ECO:0000256" key="5">
    <source>
        <dbReference type="ARBA" id="ARBA00022840"/>
    </source>
</evidence>
<evidence type="ECO:0000256" key="10">
    <source>
        <dbReference type="ARBA" id="ARBA00071747"/>
    </source>
</evidence>
<keyword evidence="7 12" id="KW-0472">Membrane</keyword>
<dbReference type="Gene3D" id="1.20.1560.10">
    <property type="entry name" value="ABC transporter type 1, transmembrane domain"/>
    <property type="match status" value="1"/>
</dbReference>
<dbReference type="InterPro" id="IPR003439">
    <property type="entry name" value="ABC_transporter-like_ATP-bd"/>
</dbReference>